<dbReference type="InterPro" id="IPR036890">
    <property type="entry name" value="HATPase_C_sf"/>
</dbReference>
<feature type="transmembrane region" description="Helical" evidence="10">
    <location>
        <begin position="9"/>
        <end position="28"/>
    </location>
</feature>
<dbReference type="PRINTS" id="PR00344">
    <property type="entry name" value="BCTRLSENSOR"/>
</dbReference>
<keyword evidence="7" id="KW-0418">Kinase</keyword>
<evidence type="ECO:0000256" key="4">
    <source>
        <dbReference type="ARBA" id="ARBA00022553"/>
    </source>
</evidence>
<dbReference type="SUPFAM" id="SSF55874">
    <property type="entry name" value="ATPase domain of HSP90 chaperone/DNA topoisomerase II/histidine kinase"/>
    <property type="match status" value="1"/>
</dbReference>
<dbReference type="InterPro" id="IPR003594">
    <property type="entry name" value="HATPase_dom"/>
</dbReference>
<dbReference type="EMBL" id="LMTR01000063">
    <property type="protein sequence ID" value="KWT67516.1"/>
    <property type="molecule type" value="Genomic_DNA"/>
</dbReference>
<evidence type="ECO:0000259" key="11">
    <source>
        <dbReference type="PROSITE" id="PS50109"/>
    </source>
</evidence>
<dbReference type="PANTHER" id="PTHR45436">
    <property type="entry name" value="SENSOR HISTIDINE KINASE YKOH"/>
    <property type="match status" value="1"/>
</dbReference>
<dbReference type="STRING" id="121290.APY04_1875"/>
<keyword evidence="5" id="KW-0808">Transferase</keyword>
<evidence type="ECO:0000256" key="10">
    <source>
        <dbReference type="SAM" id="Phobius"/>
    </source>
</evidence>
<evidence type="ECO:0000256" key="1">
    <source>
        <dbReference type="ARBA" id="ARBA00000085"/>
    </source>
</evidence>
<evidence type="ECO:0000313" key="12">
    <source>
        <dbReference type="EMBL" id="KWT67516.1"/>
    </source>
</evidence>
<dbReference type="OrthoDB" id="9809567at2"/>
<evidence type="ECO:0000313" key="13">
    <source>
        <dbReference type="Proteomes" id="UP000059074"/>
    </source>
</evidence>
<keyword evidence="4" id="KW-0597">Phosphoprotein</keyword>
<dbReference type="InterPro" id="IPR050428">
    <property type="entry name" value="TCS_sensor_his_kinase"/>
</dbReference>
<dbReference type="AlphaFoldDB" id="A0A109BEZ2"/>
<dbReference type="GO" id="GO:0005886">
    <property type="term" value="C:plasma membrane"/>
    <property type="evidence" value="ECO:0007669"/>
    <property type="project" value="TreeGrafter"/>
</dbReference>
<comment type="caution">
    <text evidence="12">The sequence shown here is derived from an EMBL/GenBank/DDBJ whole genome shotgun (WGS) entry which is preliminary data.</text>
</comment>
<dbReference type="GO" id="GO:0004673">
    <property type="term" value="F:protein histidine kinase activity"/>
    <property type="evidence" value="ECO:0007669"/>
    <property type="project" value="UniProtKB-EC"/>
</dbReference>
<dbReference type="Proteomes" id="UP000059074">
    <property type="component" value="Unassembled WGS sequence"/>
</dbReference>
<feature type="domain" description="Histidine kinase" evidence="11">
    <location>
        <begin position="244"/>
        <end position="450"/>
    </location>
</feature>
<protein>
    <recommendedName>
        <fullName evidence="3">histidine kinase</fullName>
        <ecNumber evidence="3">2.7.13.3</ecNumber>
    </recommendedName>
</protein>
<sequence>MIRSLKTRLIIVATIWIAIGVVVAGFLLSRVSKDFLISQFYEELYVHLDELQSLMELDENGQFRLQRPLSDPRYLKTLSGFYWEIQKGGQMLARSASLEGPKLDVPDDDGVDAQVHTHRIKGPTGELLVAERLRWLDTSRDPLRIIIGTDRHFLDDELRKFNKVLVWSLGTLALSLIGAAVLLLLYAMAPFGQLREALSRLRNNGAPGVSGTFPEEVQPLIDDLNSLLLASGEQMLRARTQAGNIAHGLKTPMAILVDEAHRLEQSGATHAAAVIRQQCRRMQSQIDYQIARARAAVGRAKPVAASSLGETADQVVRALGRLHIDLRLNIENRIPANVMVACEAQDLNEMLGNLVDNACKHARSTVVVRTNEDDGDDFVSVVVEDDGPGLPPEAWDVVFKIGEQWESGSTGSGLGLAIVRDLAQLYGGSVELGRSSLCGLLAHVRLPRAG</sequence>
<dbReference type="PANTHER" id="PTHR45436:SF5">
    <property type="entry name" value="SENSOR HISTIDINE KINASE TRCS"/>
    <property type="match status" value="1"/>
</dbReference>
<evidence type="ECO:0000256" key="5">
    <source>
        <dbReference type="ARBA" id="ARBA00022679"/>
    </source>
</evidence>
<keyword evidence="8 10" id="KW-1133">Transmembrane helix</keyword>
<comment type="subcellular location">
    <subcellularLocation>
        <location evidence="2">Membrane</location>
    </subcellularLocation>
</comment>
<evidence type="ECO:0000256" key="8">
    <source>
        <dbReference type="ARBA" id="ARBA00022989"/>
    </source>
</evidence>
<evidence type="ECO:0000256" key="7">
    <source>
        <dbReference type="ARBA" id="ARBA00022777"/>
    </source>
</evidence>
<dbReference type="PROSITE" id="PS50109">
    <property type="entry name" value="HIS_KIN"/>
    <property type="match status" value="1"/>
</dbReference>
<gene>
    <name evidence="12" type="ORF">APY04_1875</name>
</gene>
<dbReference type="SMART" id="SM00387">
    <property type="entry name" value="HATPase_c"/>
    <property type="match status" value="1"/>
</dbReference>
<dbReference type="InterPro" id="IPR004358">
    <property type="entry name" value="Sig_transdc_His_kin-like_C"/>
</dbReference>
<evidence type="ECO:0000256" key="3">
    <source>
        <dbReference type="ARBA" id="ARBA00012438"/>
    </source>
</evidence>
<keyword evidence="13" id="KW-1185">Reference proteome</keyword>
<dbReference type="Pfam" id="PF02518">
    <property type="entry name" value="HATPase_c"/>
    <property type="match status" value="1"/>
</dbReference>
<organism evidence="12 13">
    <name type="scientific">Hyphomicrobium sulfonivorans</name>
    <dbReference type="NCBI Taxonomy" id="121290"/>
    <lineage>
        <taxon>Bacteria</taxon>
        <taxon>Pseudomonadati</taxon>
        <taxon>Pseudomonadota</taxon>
        <taxon>Alphaproteobacteria</taxon>
        <taxon>Hyphomicrobiales</taxon>
        <taxon>Hyphomicrobiaceae</taxon>
        <taxon>Hyphomicrobium</taxon>
    </lineage>
</organism>
<evidence type="ECO:0000256" key="9">
    <source>
        <dbReference type="ARBA" id="ARBA00023136"/>
    </source>
</evidence>
<dbReference type="Gene3D" id="3.30.565.10">
    <property type="entry name" value="Histidine kinase-like ATPase, C-terminal domain"/>
    <property type="match status" value="1"/>
</dbReference>
<reference evidence="12 13" key="1">
    <citation type="submission" date="2015-10" db="EMBL/GenBank/DDBJ databases">
        <title>Transcriptomic analysis of a linuron degrading triple-species bacterial consortium.</title>
        <authorList>
            <person name="Albers P."/>
        </authorList>
    </citation>
    <scope>NUCLEOTIDE SEQUENCE [LARGE SCALE GENOMIC DNA]</scope>
    <source>
        <strain evidence="12 13">WDL6</strain>
    </source>
</reference>
<name>A0A109BEZ2_HYPSL</name>
<dbReference type="PATRIC" id="fig|121290.4.peg.1263"/>
<keyword evidence="6 10" id="KW-0812">Transmembrane</keyword>
<evidence type="ECO:0000256" key="6">
    <source>
        <dbReference type="ARBA" id="ARBA00022692"/>
    </source>
</evidence>
<comment type="catalytic activity">
    <reaction evidence="1">
        <text>ATP + protein L-histidine = ADP + protein N-phospho-L-histidine.</text>
        <dbReference type="EC" id="2.7.13.3"/>
    </reaction>
</comment>
<dbReference type="EC" id="2.7.13.3" evidence="3"/>
<accession>A0A109BEZ2</accession>
<dbReference type="GO" id="GO:0000160">
    <property type="term" value="P:phosphorelay signal transduction system"/>
    <property type="evidence" value="ECO:0007669"/>
    <property type="project" value="TreeGrafter"/>
</dbReference>
<dbReference type="InterPro" id="IPR005467">
    <property type="entry name" value="His_kinase_dom"/>
</dbReference>
<proteinExistence type="predicted"/>
<dbReference type="RefSeq" id="WP_068461836.1">
    <property type="nucleotide sequence ID" value="NZ_LMTR01000063.1"/>
</dbReference>
<keyword evidence="9 10" id="KW-0472">Membrane</keyword>
<evidence type="ECO:0000256" key="2">
    <source>
        <dbReference type="ARBA" id="ARBA00004370"/>
    </source>
</evidence>
<feature type="transmembrane region" description="Helical" evidence="10">
    <location>
        <begin position="164"/>
        <end position="186"/>
    </location>
</feature>